<evidence type="ECO:0000256" key="4">
    <source>
        <dbReference type="ARBA" id="ARBA00022692"/>
    </source>
</evidence>
<dbReference type="PANTHER" id="PTHR30487">
    <property type="entry name" value="TYPE 4 PREPILIN-LIKE PROTEINS LEADER PEPTIDE-PROCESSING ENZYME"/>
    <property type="match status" value="1"/>
</dbReference>
<sequence>MVYLWDLLVLAVGATVGSFLYVVALRYGTEKSLLAGRSLCPACHRKLSVIDLVPVFSFIFLRGKCRTCKAKISWQYPLVEILTAIIFLFLFRSPLALIVWCLLIVIMIYDWRHKIIPGGLVLVFDLLALTMAVLNNLGGDLFSALLWGPLFAAPFFLLWYFSGGKWIGLGDAKLGLGLGWLLGAASIDAFILAFWLGAAVSLLIVGWQNWRKSQRKLTMKSEVPFAPFLFAATFLVYFFKINILGLINFLFY</sequence>
<dbReference type="STRING" id="1802333.A3G03_01860"/>
<dbReference type="GO" id="GO:0006465">
    <property type="term" value="P:signal peptide processing"/>
    <property type="evidence" value="ECO:0007669"/>
    <property type="project" value="TreeGrafter"/>
</dbReference>
<dbReference type="AlphaFoldDB" id="A0A1G2P861"/>
<feature type="transmembrane region" description="Helical" evidence="7">
    <location>
        <begin position="115"/>
        <end position="134"/>
    </location>
</feature>
<comment type="caution">
    <text evidence="10">The sequence shown here is derived from an EMBL/GenBank/DDBJ whole genome shotgun (WGS) entry which is preliminary data.</text>
</comment>
<feature type="transmembrane region" description="Helical" evidence="7">
    <location>
        <begin position="84"/>
        <end position="109"/>
    </location>
</feature>
<evidence type="ECO:0000256" key="7">
    <source>
        <dbReference type="SAM" id="Phobius"/>
    </source>
</evidence>
<evidence type="ECO:0000256" key="5">
    <source>
        <dbReference type="ARBA" id="ARBA00022989"/>
    </source>
</evidence>
<dbReference type="InterPro" id="IPR000045">
    <property type="entry name" value="Prepilin_IV_endopep_pep"/>
</dbReference>
<evidence type="ECO:0000259" key="9">
    <source>
        <dbReference type="Pfam" id="PF06750"/>
    </source>
</evidence>
<dbReference type="PANTHER" id="PTHR30487:SF0">
    <property type="entry name" value="PREPILIN LEADER PEPTIDASE_N-METHYLTRANSFERASE-RELATED"/>
    <property type="match status" value="1"/>
</dbReference>
<keyword evidence="5 7" id="KW-1133">Transmembrane helix</keyword>
<protein>
    <submittedName>
        <fullName evidence="10">Uncharacterized protein</fullName>
    </submittedName>
</protein>
<evidence type="ECO:0000256" key="3">
    <source>
        <dbReference type="ARBA" id="ARBA00022475"/>
    </source>
</evidence>
<feature type="transmembrane region" description="Helical" evidence="7">
    <location>
        <begin position="181"/>
        <end position="207"/>
    </location>
</feature>
<feature type="transmembrane region" description="Helical" evidence="7">
    <location>
        <begin position="7"/>
        <end position="27"/>
    </location>
</feature>
<organism evidence="10 11">
    <name type="scientific">Candidatus Taylorbacteria bacterium RIFCSPLOWO2_12_FULL_44_15c</name>
    <dbReference type="NCBI Taxonomy" id="1802333"/>
    <lineage>
        <taxon>Bacteria</taxon>
        <taxon>Candidatus Tayloriibacteriota</taxon>
    </lineage>
</organism>
<feature type="transmembrane region" description="Helical" evidence="7">
    <location>
        <begin position="228"/>
        <end position="251"/>
    </location>
</feature>
<evidence type="ECO:0000313" key="11">
    <source>
        <dbReference type="Proteomes" id="UP000176355"/>
    </source>
</evidence>
<comment type="similarity">
    <text evidence="2">Belongs to the peptidase A24 family.</text>
</comment>
<proteinExistence type="inferred from homology"/>
<dbReference type="GO" id="GO:0005886">
    <property type="term" value="C:plasma membrane"/>
    <property type="evidence" value="ECO:0007669"/>
    <property type="project" value="UniProtKB-SubCell"/>
</dbReference>
<reference evidence="10 11" key="1">
    <citation type="journal article" date="2016" name="Nat. Commun.">
        <title>Thousands of microbial genomes shed light on interconnected biogeochemical processes in an aquifer system.</title>
        <authorList>
            <person name="Anantharaman K."/>
            <person name="Brown C.T."/>
            <person name="Hug L.A."/>
            <person name="Sharon I."/>
            <person name="Castelle C.J."/>
            <person name="Probst A.J."/>
            <person name="Thomas B.C."/>
            <person name="Singh A."/>
            <person name="Wilkins M.J."/>
            <person name="Karaoz U."/>
            <person name="Brodie E.L."/>
            <person name="Williams K.H."/>
            <person name="Hubbard S.S."/>
            <person name="Banfield J.F."/>
        </authorList>
    </citation>
    <scope>NUCLEOTIDE SEQUENCE [LARGE SCALE GENOMIC DNA]</scope>
</reference>
<gene>
    <name evidence="10" type="ORF">A3G03_01860</name>
</gene>
<dbReference type="Proteomes" id="UP000176355">
    <property type="component" value="Unassembled WGS sequence"/>
</dbReference>
<evidence type="ECO:0000259" key="8">
    <source>
        <dbReference type="Pfam" id="PF01478"/>
    </source>
</evidence>
<keyword evidence="4 7" id="KW-0812">Transmembrane</keyword>
<dbReference type="Gene3D" id="1.20.120.1220">
    <property type="match status" value="1"/>
</dbReference>
<dbReference type="GO" id="GO:0004190">
    <property type="term" value="F:aspartic-type endopeptidase activity"/>
    <property type="evidence" value="ECO:0007669"/>
    <property type="project" value="InterPro"/>
</dbReference>
<comment type="subcellular location">
    <subcellularLocation>
        <location evidence="1">Cell membrane</location>
        <topology evidence="1">Multi-pass membrane protein</topology>
    </subcellularLocation>
</comment>
<evidence type="ECO:0000256" key="6">
    <source>
        <dbReference type="ARBA" id="ARBA00023136"/>
    </source>
</evidence>
<dbReference type="InterPro" id="IPR050882">
    <property type="entry name" value="Prepilin_peptidase/N-MTase"/>
</dbReference>
<evidence type="ECO:0000313" key="10">
    <source>
        <dbReference type="EMBL" id="OHA44463.1"/>
    </source>
</evidence>
<dbReference type="EMBL" id="MHSL01000001">
    <property type="protein sequence ID" value="OHA44463.1"/>
    <property type="molecule type" value="Genomic_DNA"/>
</dbReference>
<dbReference type="InterPro" id="IPR010627">
    <property type="entry name" value="Prepilin_pept_A24_N"/>
</dbReference>
<feature type="domain" description="Prepilin peptidase A24 N-terminal" evidence="9">
    <location>
        <begin position="12"/>
        <end position="91"/>
    </location>
</feature>
<keyword evidence="3" id="KW-1003">Cell membrane</keyword>
<keyword evidence="6 7" id="KW-0472">Membrane</keyword>
<dbReference type="Pfam" id="PF01478">
    <property type="entry name" value="Peptidase_A24"/>
    <property type="match status" value="1"/>
</dbReference>
<feature type="transmembrane region" description="Helical" evidence="7">
    <location>
        <begin position="141"/>
        <end position="161"/>
    </location>
</feature>
<feature type="domain" description="Prepilin type IV endopeptidase peptidase" evidence="8">
    <location>
        <begin position="98"/>
        <end position="201"/>
    </location>
</feature>
<dbReference type="Pfam" id="PF06750">
    <property type="entry name" value="A24_N_bact"/>
    <property type="match status" value="1"/>
</dbReference>
<evidence type="ECO:0000256" key="1">
    <source>
        <dbReference type="ARBA" id="ARBA00004651"/>
    </source>
</evidence>
<name>A0A1G2P861_9BACT</name>
<evidence type="ECO:0000256" key="2">
    <source>
        <dbReference type="ARBA" id="ARBA00005801"/>
    </source>
</evidence>
<accession>A0A1G2P861</accession>